<dbReference type="InterPro" id="IPR005135">
    <property type="entry name" value="Endo/exonuclease/phosphatase"/>
</dbReference>
<proteinExistence type="inferred from homology"/>
<dbReference type="PROSITE" id="PS00705">
    <property type="entry name" value="PROK_CO2_ANHYDRASE_2"/>
    <property type="match status" value="1"/>
</dbReference>
<gene>
    <name evidence="9" type="ORF">TRITD_7Av1G242340</name>
</gene>
<comment type="function">
    <text evidence="7">Reversible hydration of carbon dioxide.</text>
</comment>
<dbReference type="PANTHER" id="PTHR11002">
    <property type="entry name" value="CARBONIC ANHYDRASE"/>
    <property type="match status" value="1"/>
</dbReference>
<comment type="similarity">
    <text evidence="1 7">Belongs to the beta-class carbonic anhydrase family.</text>
</comment>
<dbReference type="EC" id="4.2.1.1" evidence="2 7"/>
<dbReference type="SUPFAM" id="SSF53056">
    <property type="entry name" value="beta-carbonic anhydrase, cab"/>
    <property type="match status" value="1"/>
</dbReference>
<dbReference type="Pfam" id="PF00484">
    <property type="entry name" value="Pro_CA"/>
    <property type="match status" value="1"/>
</dbReference>
<dbReference type="InterPro" id="IPR036874">
    <property type="entry name" value="Carbonic_anhydrase_sf"/>
</dbReference>
<evidence type="ECO:0000313" key="10">
    <source>
        <dbReference type="Proteomes" id="UP000324705"/>
    </source>
</evidence>
<dbReference type="GO" id="GO:0015976">
    <property type="term" value="P:carbon utilization"/>
    <property type="evidence" value="ECO:0007669"/>
    <property type="project" value="InterPro"/>
</dbReference>
<sequence>MVPCYCKNKHTGVGSAIEYAVCALKVKVIVVIGHSRCGGIKALLSLKDGEDDSFHFVEDWVRIGFSAKKKVKDECCDLPFEDQCAILEKEAVNVSLQNLSTYPFVKEGVANRTLKLVGGHYDFVSGKFDTWELVRKLAEPRRIRLDSWNVGSRTGKLRELVDAAVRRGVDILCVQETKWRGQKAKEVEDTGFKLWYTGTAANRNGVCILINKSLKYEVVDVKRH</sequence>
<dbReference type="PANTHER" id="PTHR11002:SF59">
    <property type="entry name" value="CARBONIC ANHYDRASE"/>
    <property type="match status" value="1"/>
</dbReference>
<evidence type="ECO:0000256" key="5">
    <source>
        <dbReference type="ARBA" id="ARBA00048348"/>
    </source>
</evidence>
<dbReference type="Pfam" id="PF03372">
    <property type="entry name" value="Exo_endo_phos"/>
    <property type="match status" value="1"/>
</dbReference>
<evidence type="ECO:0000256" key="1">
    <source>
        <dbReference type="ARBA" id="ARBA00006217"/>
    </source>
</evidence>
<dbReference type="InterPro" id="IPR036691">
    <property type="entry name" value="Endo/exonu/phosph_ase_sf"/>
</dbReference>
<keyword evidence="3 6" id="KW-0862">Zinc</keyword>
<comment type="catalytic activity">
    <reaction evidence="5 7">
        <text>hydrogencarbonate + H(+) = CO2 + H2O</text>
        <dbReference type="Rhea" id="RHEA:10748"/>
        <dbReference type="ChEBI" id="CHEBI:15377"/>
        <dbReference type="ChEBI" id="CHEBI:15378"/>
        <dbReference type="ChEBI" id="CHEBI:16526"/>
        <dbReference type="ChEBI" id="CHEBI:17544"/>
        <dbReference type="EC" id="4.2.1.1"/>
    </reaction>
</comment>
<evidence type="ECO:0000313" key="9">
    <source>
        <dbReference type="EMBL" id="VAI79741.1"/>
    </source>
</evidence>
<organism evidence="9 10">
    <name type="scientific">Triticum turgidum subsp. durum</name>
    <name type="common">Durum wheat</name>
    <name type="synonym">Triticum durum</name>
    <dbReference type="NCBI Taxonomy" id="4567"/>
    <lineage>
        <taxon>Eukaryota</taxon>
        <taxon>Viridiplantae</taxon>
        <taxon>Streptophyta</taxon>
        <taxon>Embryophyta</taxon>
        <taxon>Tracheophyta</taxon>
        <taxon>Spermatophyta</taxon>
        <taxon>Magnoliopsida</taxon>
        <taxon>Liliopsida</taxon>
        <taxon>Poales</taxon>
        <taxon>Poaceae</taxon>
        <taxon>BOP clade</taxon>
        <taxon>Pooideae</taxon>
        <taxon>Triticodae</taxon>
        <taxon>Triticeae</taxon>
        <taxon>Triticinae</taxon>
        <taxon>Triticum</taxon>
    </lineage>
</organism>
<protein>
    <recommendedName>
        <fullName evidence="2 7">Carbonic anhydrase</fullName>
        <ecNumber evidence="2 7">4.2.1.1</ecNumber>
    </recommendedName>
    <alternativeName>
        <fullName evidence="7">Carbonate dehydratase</fullName>
    </alternativeName>
</protein>
<feature type="binding site" evidence="6">
    <location>
        <position position="34"/>
    </location>
    <ligand>
        <name>Zn(2+)</name>
        <dbReference type="ChEBI" id="CHEBI:29105"/>
    </ligand>
</feature>
<dbReference type="Gene3D" id="3.40.1050.10">
    <property type="entry name" value="Carbonic anhydrase"/>
    <property type="match status" value="1"/>
</dbReference>
<dbReference type="GO" id="GO:0008270">
    <property type="term" value="F:zinc ion binding"/>
    <property type="evidence" value="ECO:0007669"/>
    <property type="project" value="UniProtKB-UniRule"/>
</dbReference>
<dbReference type="Gramene" id="TRITD7Av1G242340.1">
    <property type="protein sequence ID" value="TRITD7Av1G242340.1"/>
    <property type="gene ID" value="TRITD7Av1G242340"/>
</dbReference>
<evidence type="ECO:0000256" key="3">
    <source>
        <dbReference type="ARBA" id="ARBA00022833"/>
    </source>
</evidence>
<evidence type="ECO:0000256" key="2">
    <source>
        <dbReference type="ARBA" id="ARBA00012925"/>
    </source>
</evidence>
<reference evidence="9 10" key="1">
    <citation type="submission" date="2017-09" db="EMBL/GenBank/DDBJ databases">
        <authorList>
            <consortium name="International Durum Wheat Genome Sequencing Consortium (IDWGSC)"/>
            <person name="Milanesi L."/>
        </authorList>
    </citation>
    <scope>NUCLEOTIDE SEQUENCE [LARGE SCALE GENOMIC DNA]</scope>
    <source>
        <strain evidence="10">cv. Svevo</strain>
    </source>
</reference>
<dbReference type="InterPro" id="IPR001765">
    <property type="entry name" value="Carbonic_anhydrase"/>
</dbReference>
<feature type="binding site" evidence="6">
    <location>
        <position position="37"/>
    </location>
    <ligand>
        <name>Zn(2+)</name>
        <dbReference type="ChEBI" id="CHEBI:29105"/>
    </ligand>
</feature>
<evidence type="ECO:0000256" key="7">
    <source>
        <dbReference type="RuleBase" id="RU003956"/>
    </source>
</evidence>
<dbReference type="Proteomes" id="UP000324705">
    <property type="component" value="Chromosome 7A"/>
</dbReference>
<evidence type="ECO:0000256" key="6">
    <source>
        <dbReference type="PIRSR" id="PIRSR601765-1"/>
    </source>
</evidence>
<comment type="cofactor">
    <cofactor evidence="6">
        <name>Zn(2+)</name>
        <dbReference type="ChEBI" id="CHEBI:29105"/>
    </cofactor>
    <text evidence="6">Binds 1 zinc ion per subunit.</text>
</comment>
<dbReference type="SMART" id="SM00947">
    <property type="entry name" value="Pro_CA"/>
    <property type="match status" value="1"/>
</dbReference>
<dbReference type="GO" id="GO:0004089">
    <property type="term" value="F:carbonate dehydratase activity"/>
    <property type="evidence" value="ECO:0007669"/>
    <property type="project" value="UniProtKB-UniRule"/>
</dbReference>
<name>A0A9R0ZL45_TRITD</name>
<dbReference type="AlphaFoldDB" id="A0A9R0ZL45"/>
<keyword evidence="6" id="KW-0479">Metal-binding</keyword>
<dbReference type="InterPro" id="IPR015892">
    <property type="entry name" value="Carbonic_anhydrase_CS"/>
</dbReference>
<dbReference type="SUPFAM" id="SSF56219">
    <property type="entry name" value="DNase I-like"/>
    <property type="match status" value="1"/>
</dbReference>
<dbReference type="EMBL" id="LT934123">
    <property type="protein sequence ID" value="VAI79741.1"/>
    <property type="molecule type" value="Genomic_DNA"/>
</dbReference>
<accession>A0A9R0ZL45</accession>
<dbReference type="Gene3D" id="3.60.10.10">
    <property type="entry name" value="Endonuclease/exonuclease/phosphatase"/>
    <property type="match status" value="1"/>
</dbReference>
<evidence type="ECO:0000256" key="4">
    <source>
        <dbReference type="ARBA" id="ARBA00023239"/>
    </source>
</evidence>
<keyword evidence="10" id="KW-1185">Reference proteome</keyword>
<keyword evidence="4 7" id="KW-0456">Lyase</keyword>
<feature type="domain" description="Endonuclease/exonuclease/phosphatase" evidence="8">
    <location>
        <begin position="147"/>
        <end position="217"/>
    </location>
</feature>
<evidence type="ECO:0000259" key="8">
    <source>
        <dbReference type="Pfam" id="PF03372"/>
    </source>
</evidence>